<accession>A0ABX7RCJ5</accession>
<name>A0ABX7RCJ5_9GAMM</name>
<proteinExistence type="predicted"/>
<keyword evidence="2" id="KW-1185">Reference proteome</keyword>
<dbReference type="RefSeq" id="WP_200605240.1">
    <property type="nucleotide sequence ID" value="NZ_CP071517.1"/>
</dbReference>
<gene>
    <name evidence="1" type="ORF">HIV01_005055</name>
</gene>
<evidence type="ECO:0000313" key="1">
    <source>
        <dbReference type="EMBL" id="QSX75879.1"/>
    </source>
</evidence>
<organism evidence="1 2">
    <name type="scientific">Lysobacter arenosi</name>
    <dbReference type="NCBI Taxonomy" id="2795387"/>
    <lineage>
        <taxon>Bacteria</taxon>
        <taxon>Pseudomonadati</taxon>
        <taxon>Pseudomonadota</taxon>
        <taxon>Gammaproteobacteria</taxon>
        <taxon>Lysobacterales</taxon>
        <taxon>Lysobacteraceae</taxon>
        <taxon>Lysobacter</taxon>
    </lineage>
</organism>
<sequence>MASEISQGLVENGYNSRTDCPAPRTTVWRLLVLQKAHRSLELPFDYGLVVNRKPEIYSAWEAERAALGQSAPTIMSASNVLDALLSVCDGDRDGIMDAALIVLLSRLTPRQISALLFHELTPGTIFWEGEHLDAVELKVHIPVGDFQAFQPRIRFVGTDAVMIKAWGAIREDEVQGNDWFFVRKPRGNSPSSLNEKWITRRVRMLMDRAGLSRPSGHARDPPWIRALGGRVP</sequence>
<evidence type="ECO:0008006" key="3">
    <source>
        <dbReference type="Google" id="ProtNLM"/>
    </source>
</evidence>
<dbReference type="EMBL" id="CP071517">
    <property type="protein sequence ID" value="QSX75879.1"/>
    <property type="molecule type" value="Genomic_DNA"/>
</dbReference>
<dbReference type="Proteomes" id="UP000663400">
    <property type="component" value="Chromosome"/>
</dbReference>
<reference evidence="1 2" key="1">
    <citation type="submission" date="2021-02" db="EMBL/GenBank/DDBJ databases">
        <title>Lysobacter arenosi sp. nov., isolated from soil of gangwondo yeongwol, south Korea.</title>
        <authorList>
            <person name="Kim K.R."/>
            <person name="Kim K.H."/>
            <person name="Jeon C.O."/>
        </authorList>
    </citation>
    <scope>NUCLEOTIDE SEQUENCE [LARGE SCALE GENOMIC DNA]</scope>
    <source>
        <strain evidence="1 2">R7</strain>
    </source>
</reference>
<evidence type="ECO:0000313" key="2">
    <source>
        <dbReference type="Proteomes" id="UP000663400"/>
    </source>
</evidence>
<protein>
    <recommendedName>
        <fullName evidence="3">Tyr recombinase domain-containing protein</fullName>
    </recommendedName>
</protein>